<feature type="domain" description="SAM-dependent MTase RsmB/NOP-type" evidence="14">
    <location>
        <begin position="198"/>
        <end position="473"/>
    </location>
</feature>
<sequence length="477" mass="53639">MTNPRQLAFIALRDVHKGAYADVALDRVLQKVNLADCDRRLLTELVYGSVRRQRTLDTLIDQLAKKKSHQQPQDLRTILHLGFYQLRYQERIPPSAAVNTTVQLAKENGFSGLTGFVNGLLRQYLRKAGGQGSRGAEEKNSFLLPHSPLPTPHSPLPYFDSLQLPENPVERLGILHSFPDWIIQVWLEQLGLAQTEQLCEWMNQSPTIDLRINPLRTSIEEVEAALQSAGILVRRIPHLPQALRLIGNSGSIQKIPGFKEGWWTVQDSSAQLVSHLLDPQPGEVVIDACAAPGGKTTHIAELMADKGKIWACDRTPSRLRKLQENSQRLNLQSIQIYAGDSRHFSQFQNTADRVLLDAPCSGLGTMHRHADARWRQTPESVCELSVLQKELITHTSTFVKPGGVLVYATCTLHPAENEEVISAFLAELPDWQIESPRGVELPTSAYSTPEGWFKVWPHRQDMDGFFMVRLRKTNNSE</sequence>
<dbReference type="GO" id="GO:0008649">
    <property type="term" value="F:rRNA methyltransferase activity"/>
    <property type="evidence" value="ECO:0007669"/>
    <property type="project" value="InterPro"/>
</dbReference>
<keyword evidence="4" id="KW-0963">Cytoplasm</keyword>
<evidence type="ECO:0000256" key="2">
    <source>
        <dbReference type="ARBA" id="ARBA00004496"/>
    </source>
</evidence>
<evidence type="ECO:0000256" key="12">
    <source>
        <dbReference type="ARBA" id="ARBA00047283"/>
    </source>
</evidence>
<accession>A0A5P8W0M6</accession>
<evidence type="ECO:0000313" key="16">
    <source>
        <dbReference type="Proteomes" id="UP000326678"/>
    </source>
</evidence>
<dbReference type="NCBIfam" id="NF011494">
    <property type="entry name" value="PRK14902.1"/>
    <property type="match status" value="1"/>
</dbReference>
<organism evidence="15 16">
    <name type="scientific">Nostoc sphaeroides CCNUC1</name>
    <dbReference type="NCBI Taxonomy" id="2653204"/>
    <lineage>
        <taxon>Bacteria</taxon>
        <taxon>Bacillati</taxon>
        <taxon>Cyanobacteriota</taxon>
        <taxon>Cyanophyceae</taxon>
        <taxon>Nostocales</taxon>
        <taxon>Nostocaceae</taxon>
        <taxon>Nostoc</taxon>
    </lineage>
</organism>
<dbReference type="InterPro" id="IPR048019">
    <property type="entry name" value="RsmB-like_N"/>
</dbReference>
<comment type="subcellular location">
    <subcellularLocation>
        <location evidence="2">Cytoplasm</location>
    </subcellularLocation>
</comment>
<protein>
    <recommendedName>
        <fullName evidence="3">16S rRNA (cytosine(967)-C(5))-methyltransferase</fullName>
        <ecNumber evidence="3">2.1.1.176</ecNumber>
    </recommendedName>
    <alternativeName>
        <fullName evidence="10">16S rRNA m5C967 methyltransferase</fullName>
    </alternativeName>
    <alternativeName>
        <fullName evidence="11">rRNA (cytosine-C(5)-)-methyltransferase RsmB</fullName>
    </alternativeName>
</protein>
<feature type="binding site" evidence="13">
    <location>
        <begin position="289"/>
        <end position="295"/>
    </location>
    <ligand>
        <name>S-adenosyl-L-methionine</name>
        <dbReference type="ChEBI" id="CHEBI:59789"/>
    </ligand>
</feature>
<evidence type="ECO:0000256" key="8">
    <source>
        <dbReference type="ARBA" id="ARBA00022691"/>
    </source>
</evidence>
<dbReference type="Pfam" id="PF01189">
    <property type="entry name" value="Methyltr_RsmB-F"/>
    <property type="match status" value="1"/>
</dbReference>
<dbReference type="FunFam" id="3.40.50.150:FF:000257">
    <property type="entry name" value="16S rRNA methyltransferase"/>
    <property type="match status" value="1"/>
</dbReference>
<dbReference type="Proteomes" id="UP000326678">
    <property type="component" value="Chromosome Gxm1"/>
</dbReference>
<evidence type="ECO:0000256" key="6">
    <source>
        <dbReference type="ARBA" id="ARBA00022603"/>
    </source>
</evidence>
<evidence type="ECO:0000256" key="13">
    <source>
        <dbReference type="PROSITE-ProRule" id="PRU01023"/>
    </source>
</evidence>
<dbReference type="InterPro" id="IPR006027">
    <property type="entry name" value="NusB_RsmB_TIM44"/>
</dbReference>
<evidence type="ECO:0000256" key="7">
    <source>
        <dbReference type="ARBA" id="ARBA00022679"/>
    </source>
</evidence>
<evidence type="ECO:0000256" key="3">
    <source>
        <dbReference type="ARBA" id="ARBA00012140"/>
    </source>
</evidence>
<dbReference type="InterPro" id="IPR001678">
    <property type="entry name" value="MeTrfase_RsmB-F_NOP2_dom"/>
</dbReference>
<evidence type="ECO:0000256" key="9">
    <source>
        <dbReference type="ARBA" id="ARBA00022884"/>
    </source>
</evidence>
<dbReference type="Gene3D" id="1.10.940.10">
    <property type="entry name" value="NusB-like"/>
    <property type="match status" value="1"/>
</dbReference>
<comment type="catalytic activity">
    <reaction evidence="12">
        <text>cytidine(967) in 16S rRNA + S-adenosyl-L-methionine = 5-methylcytidine(967) in 16S rRNA + S-adenosyl-L-homocysteine + H(+)</text>
        <dbReference type="Rhea" id="RHEA:42748"/>
        <dbReference type="Rhea" id="RHEA-COMP:10219"/>
        <dbReference type="Rhea" id="RHEA-COMP:10220"/>
        <dbReference type="ChEBI" id="CHEBI:15378"/>
        <dbReference type="ChEBI" id="CHEBI:57856"/>
        <dbReference type="ChEBI" id="CHEBI:59789"/>
        <dbReference type="ChEBI" id="CHEBI:74483"/>
        <dbReference type="ChEBI" id="CHEBI:82748"/>
        <dbReference type="EC" id="2.1.1.176"/>
    </reaction>
</comment>
<dbReference type="GO" id="GO:0005737">
    <property type="term" value="C:cytoplasm"/>
    <property type="evidence" value="ECO:0007669"/>
    <property type="project" value="UniProtKB-SubCell"/>
</dbReference>
<feature type="binding site" evidence="13">
    <location>
        <position position="340"/>
    </location>
    <ligand>
        <name>S-adenosyl-L-methionine</name>
        <dbReference type="ChEBI" id="CHEBI:59789"/>
    </ligand>
</feature>
<dbReference type="EMBL" id="CP045226">
    <property type="protein sequence ID" value="QFS46134.1"/>
    <property type="molecule type" value="Genomic_DNA"/>
</dbReference>
<comment type="similarity">
    <text evidence="13">Belongs to the class I-like SAM-binding methyltransferase superfamily. RsmB/NOP family.</text>
</comment>
<evidence type="ECO:0000256" key="10">
    <source>
        <dbReference type="ARBA" id="ARBA00030399"/>
    </source>
</evidence>
<dbReference type="Gene3D" id="3.40.50.150">
    <property type="entry name" value="Vaccinia Virus protein VP39"/>
    <property type="match status" value="1"/>
</dbReference>
<dbReference type="PANTHER" id="PTHR22807:SF53">
    <property type="entry name" value="RIBOSOMAL RNA SMALL SUBUNIT METHYLTRANSFERASE B-RELATED"/>
    <property type="match status" value="1"/>
</dbReference>
<feature type="active site" description="Nucleophile" evidence="13">
    <location>
        <position position="410"/>
    </location>
</feature>
<name>A0A5P8W0M6_9NOSO</name>
<keyword evidence="16" id="KW-1185">Reference proteome</keyword>
<dbReference type="AlphaFoldDB" id="A0A5P8W0M6"/>
<dbReference type="InterPro" id="IPR049560">
    <property type="entry name" value="MeTrfase_RsmB-F_NOP2_cat"/>
</dbReference>
<dbReference type="InterPro" id="IPR035926">
    <property type="entry name" value="NusB-like_sf"/>
</dbReference>
<evidence type="ECO:0000256" key="5">
    <source>
        <dbReference type="ARBA" id="ARBA00022552"/>
    </source>
</evidence>
<feature type="binding site" evidence="13">
    <location>
        <position position="313"/>
    </location>
    <ligand>
        <name>S-adenosyl-L-methionine</name>
        <dbReference type="ChEBI" id="CHEBI:59789"/>
    </ligand>
</feature>
<dbReference type="GO" id="GO:0003723">
    <property type="term" value="F:RNA binding"/>
    <property type="evidence" value="ECO:0007669"/>
    <property type="project" value="UniProtKB-UniRule"/>
</dbReference>
<dbReference type="PRINTS" id="PR02008">
    <property type="entry name" value="RCMTFAMILY"/>
</dbReference>
<dbReference type="InterPro" id="IPR029063">
    <property type="entry name" value="SAM-dependent_MTases_sf"/>
</dbReference>
<keyword evidence="5" id="KW-0698">rRNA processing</keyword>
<dbReference type="NCBIfam" id="TIGR00563">
    <property type="entry name" value="rsmB"/>
    <property type="match status" value="1"/>
</dbReference>
<evidence type="ECO:0000256" key="1">
    <source>
        <dbReference type="ARBA" id="ARBA00002724"/>
    </source>
</evidence>
<comment type="function">
    <text evidence="1">Specifically methylates the cytosine at position 967 (m5C967) of 16S rRNA.</text>
</comment>
<dbReference type="InterPro" id="IPR023267">
    <property type="entry name" value="RCMT"/>
</dbReference>
<keyword evidence="7 13" id="KW-0808">Transferase</keyword>
<dbReference type="SUPFAM" id="SSF53335">
    <property type="entry name" value="S-adenosyl-L-methionine-dependent methyltransferases"/>
    <property type="match status" value="1"/>
</dbReference>
<evidence type="ECO:0000259" key="14">
    <source>
        <dbReference type="PROSITE" id="PS51686"/>
    </source>
</evidence>
<evidence type="ECO:0000313" key="15">
    <source>
        <dbReference type="EMBL" id="QFS46134.1"/>
    </source>
</evidence>
<dbReference type="CDD" id="cd00620">
    <property type="entry name" value="Methyltransferase_Sun"/>
    <property type="match status" value="1"/>
</dbReference>
<feature type="binding site" evidence="13">
    <location>
        <position position="357"/>
    </location>
    <ligand>
        <name>S-adenosyl-L-methionine</name>
        <dbReference type="ChEBI" id="CHEBI:59789"/>
    </ligand>
</feature>
<dbReference type="SUPFAM" id="SSF48013">
    <property type="entry name" value="NusB-like"/>
    <property type="match status" value="1"/>
</dbReference>
<dbReference type="NCBIfam" id="NF011493">
    <property type="entry name" value="PRK14901.1"/>
    <property type="match status" value="1"/>
</dbReference>
<dbReference type="PANTHER" id="PTHR22807">
    <property type="entry name" value="NOP2 YEAST -RELATED NOL1/NOP2/FMU SUN DOMAIN-CONTAINING"/>
    <property type="match status" value="1"/>
</dbReference>
<dbReference type="GO" id="GO:0006355">
    <property type="term" value="P:regulation of DNA-templated transcription"/>
    <property type="evidence" value="ECO:0007669"/>
    <property type="project" value="InterPro"/>
</dbReference>
<dbReference type="Gene3D" id="3.30.70.1170">
    <property type="entry name" value="Sun protein, domain 3"/>
    <property type="match status" value="1"/>
</dbReference>
<reference evidence="15 16" key="1">
    <citation type="submission" date="2019-10" db="EMBL/GenBank/DDBJ databases">
        <title>Genomic and transcriptomic insights into the perfect genentic adaptation of a filamentous nitrogen-fixing cyanobacterium to rice fields.</title>
        <authorList>
            <person name="Chen Z."/>
        </authorList>
    </citation>
    <scope>NUCLEOTIDE SEQUENCE [LARGE SCALE GENOMIC DNA]</scope>
    <source>
        <strain evidence="15">CCNUC1</strain>
    </source>
</reference>
<dbReference type="InterPro" id="IPR054728">
    <property type="entry name" value="RsmB-like_ferredoxin"/>
</dbReference>
<evidence type="ECO:0000256" key="4">
    <source>
        <dbReference type="ARBA" id="ARBA00022490"/>
    </source>
</evidence>
<dbReference type="PROSITE" id="PS51686">
    <property type="entry name" value="SAM_MT_RSMB_NOP"/>
    <property type="match status" value="1"/>
</dbReference>
<dbReference type="RefSeq" id="WP_152589311.1">
    <property type="nucleotide sequence ID" value="NZ_CP045226.1"/>
</dbReference>
<dbReference type="CDD" id="cd02440">
    <property type="entry name" value="AdoMet_MTases"/>
    <property type="match status" value="1"/>
</dbReference>
<proteinExistence type="inferred from homology"/>
<keyword evidence="6 13" id="KW-0489">Methyltransferase</keyword>
<dbReference type="InterPro" id="IPR004573">
    <property type="entry name" value="rRNA_ssu_MeTfrase_B"/>
</dbReference>
<dbReference type="Pfam" id="PF22458">
    <property type="entry name" value="RsmF-B_ferredox"/>
    <property type="match status" value="1"/>
</dbReference>
<keyword evidence="9 13" id="KW-0694">RNA-binding</keyword>
<evidence type="ECO:0000256" key="11">
    <source>
        <dbReference type="ARBA" id="ARBA00031088"/>
    </source>
</evidence>
<keyword evidence="8 13" id="KW-0949">S-adenosyl-L-methionine</keyword>
<dbReference type="KEGG" id="nsh:GXM_03614"/>
<gene>
    <name evidence="15" type="ORF">GXM_03614</name>
</gene>
<dbReference type="EC" id="2.1.1.176" evidence="3"/>
<dbReference type="Pfam" id="PF01029">
    <property type="entry name" value="NusB"/>
    <property type="match status" value="1"/>
</dbReference>